<accession>A0AA85J7R1</accession>
<evidence type="ECO:0000313" key="2">
    <source>
        <dbReference type="WBParaSite" id="TREG1_136090.1"/>
    </source>
</evidence>
<protein>
    <submittedName>
        <fullName evidence="2">Uncharacterized protein</fullName>
    </submittedName>
</protein>
<evidence type="ECO:0000313" key="1">
    <source>
        <dbReference type="Proteomes" id="UP000050795"/>
    </source>
</evidence>
<reference evidence="1" key="1">
    <citation type="submission" date="2022-06" db="EMBL/GenBank/DDBJ databases">
        <authorList>
            <person name="Berger JAMES D."/>
            <person name="Berger JAMES D."/>
        </authorList>
    </citation>
    <scope>NUCLEOTIDE SEQUENCE [LARGE SCALE GENOMIC DNA]</scope>
</reference>
<keyword evidence="1" id="KW-1185">Reference proteome</keyword>
<name>A0AA85J7R1_TRIRE</name>
<reference evidence="2" key="2">
    <citation type="submission" date="2023-11" db="UniProtKB">
        <authorList>
            <consortium name="WormBaseParasite"/>
        </authorList>
    </citation>
    <scope>IDENTIFICATION</scope>
</reference>
<dbReference type="AlphaFoldDB" id="A0AA85J7R1"/>
<sequence>MHSLFAMVCYIIQLNSIVVPYSYYSVSFTHTSVYYLSFDGSLSTLLSCLVYCMEGEIGNWKWCTSVKSFMLKVEEHRASAARLHYVRFSARVFTWLHVYPHAFISSSSHDLLQVTLTLTTSSPLPFRSGSPRAMACLVMSLDDLFSQSMADPSPFLPAYLFHNRFLVGSLSEITVADVFWSAI</sequence>
<dbReference type="WBParaSite" id="TREG1_136090.1">
    <property type="protein sequence ID" value="TREG1_136090.1"/>
    <property type="gene ID" value="TREG1_136090"/>
</dbReference>
<proteinExistence type="predicted"/>
<organism evidence="1 2">
    <name type="scientific">Trichobilharzia regenti</name>
    <name type="common">Nasal bird schistosome</name>
    <dbReference type="NCBI Taxonomy" id="157069"/>
    <lineage>
        <taxon>Eukaryota</taxon>
        <taxon>Metazoa</taxon>
        <taxon>Spiralia</taxon>
        <taxon>Lophotrochozoa</taxon>
        <taxon>Platyhelminthes</taxon>
        <taxon>Trematoda</taxon>
        <taxon>Digenea</taxon>
        <taxon>Strigeidida</taxon>
        <taxon>Schistosomatoidea</taxon>
        <taxon>Schistosomatidae</taxon>
        <taxon>Trichobilharzia</taxon>
    </lineage>
</organism>
<dbReference type="Proteomes" id="UP000050795">
    <property type="component" value="Unassembled WGS sequence"/>
</dbReference>